<sequence>MQNGVLFLARGNLKGASENFALIGQLCARIGAITGELRGFARKATGTITAISMKQVLDGALLLMRDRIKTAEALVNEPKTDVLVQAEAVRLEQVLVNLMQNALDARGQGLVIDIDLMVTPSFAEFEMRDNGPRLT</sequence>
<evidence type="ECO:0000313" key="2">
    <source>
        <dbReference type="Proteomes" id="UP001161064"/>
    </source>
</evidence>
<dbReference type="SUPFAM" id="SSF55874">
    <property type="entry name" value="ATPase domain of HSP90 chaperone/DNA topoisomerase II/histidine kinase"/>
    <property type="match status" value="1"/>
</dbReference>
<dbReference type="Proteomes" id="UP001161064">
    <property type="component" value="Unassembled WGS sequence"/>
</dbReference>
<accession>A0ABQ4PX33</accession>
<dbReference type="EMBL" id="BPFZ01000011">
    <property type="protein sequence ID" value="GIU67568.1"/>
    <property type="molecule type" value="Genomic_DNA"/>
</dbReference>
<reference evidence="1" key="2">
    <citation type="journal article" date="2023" name="ISME Commun">
        <title>Characterization of a bloom-associated alphaproteobacterial lineage, 'Candidatus Phycosocius': insights into freshwater algal-bacterial interactions.</title>
        <authorList>
            <person name="Tanabe Y."/>
            <person name="Yamaguchi H."/>
            <person name="Yoshida M."/>
            <person name="Kai A."/>
            <person name="Okazaki Y."/>
        </authorList>
    </citation>
    <scope>NUCLEOTIDE SEQUENCE</scope>
    <source>
        <strain evidence="1">BOTRYCO-1</strain>
    </source>
</reference>
<organism evidence="1 2">
    <name type="scientific">Candidatus Phycosocius spiralis</name>
    <dbReference type="NCBI Taxonomy" id="2815099"/>
    <lineage>
        <taxon>Bacteria</taxon>
        <taxon>Pseudomonadati</taxon>
        <taxon>Pseudomonadota</taxon>
        <taxon>Alphaproteobacteria</taxon>
        <taxon>Caulobacterales</taxon>
        <taxon>Caulobacterales incertae sedis</taxon>
        <taxon>Candidatus Phycosocius</taxon>
    </lineage>
</organism>
<name>A0ABQ4PX33_9PROT</name>
<protein>
    <recommendedName>
        <fullName evidence="3">Histidine kinase domain-containing protein</fullName>
    </recommendedName>
</protein>
<reference evidence="1" key="1">
    <citation type="submission" date="2021-05" db="EMBL/GenBank/DDBJ databases">
        <authorList>
            <person name="Tanabe Y."/>
        </authorList>
    </citation>
    <scope>NUCLEOTIDE SEQUENCE</scope>
    <source>
        <strain evidence="1">BOTRYCO-1</strain>
    </source>
</reference>
<keyword evidence="2" id="KW-1185">Reference proteome</keyword>
<comment type="caution">
    <text evidence="1">The sequence shown here is derived from an EMBL/GenBank/DDBJ whole genome shotgun (WGS) entry which is preliminary data.</text>
</comment>
<evidence type="ECO:0008006" key="3">
    <source>
        <dbReference type="Google" id="ProtNLM"/>
    </source>
</evidence>
<dbReference type="Gene3D" id="3.30.565.10">
    <property type="entry name" value="Histidine kinase-like ATPase, C-terminal domain"/>
    <property type="match status" value="1"/>
</dbReference>
<gene>
    <name evidence="1" type="ORF">PsB1_1722</name>
</gene>
<proteinExistence type="predicted"/>
<dbReference type="InterPro" id="IPR036890">
    <property type="entry name" value="HATPase_C_sf"/>
</dbReference>
<evidence type="ECO:0000313" key="1">
    <source>
        <dbReference type="EMBL" id="GIU67568.1"/>
    </source>
</evidence>